<evidence type="ECO:0000256" key="6">
    <source>
        <dbReference type="RuleBase" id="RU000492"/>
    </source>
</evidence>
<evidence type="ECO:0000259" key="9">
    <source>
        <dbReference type="PROSITE" id="PS51194"/>
    </source>
</evidence>
<dbReference type="InterPro" id="IPR027417">
    <property type="entry name" value="P-loop_NTPase"/>
</dbReference>
<dbReference type="InterPro" id="IPR000629">
    <property type="entry name" value="RNA-helicase_DEAD-box_CS"/>
</dbReference>
<dbReference type="Proteomes" id="UP000276776">
    <property type="component" value="Unassembled WGS sequence"/>
</dbReference>
<dbReference type="InterPro" id="IPR001650">
    <property type="entry name" value="Helicase_C-like"/>
</dbReference>
<keyword evidence="4 6" id="KW-0067">ATP-binding</keyword>
<accession>A0A0N5CVJ8</accession>
<dbReference type="OrthoDB" id="198787at2759"/>
<dbReference type="PANTHER" id="PTHR24031">
    <property type="entry name" value="RNA HELICASE"/>
    <property type="match status" value="1"/>
</dbReference>
<dbReference type="GO" id="GO:0016787">
    <property type="term" value="F:hydrolase activity"/>
    <property type="evidence" value="ECO:0007669"/>
    <property type="project" value="UniProtKB-KW"/>
</dbReference>
<evidence type="ECO:0000313" key="10">
    <source>
        <dbReference type="EMBL" id="VDN01418.1"/>
    </source>
</evidence>
<keyword evidence="1 6" id="KW-0547">Nucleotide-binding</keyword>
<evidence type="ECO:0000313" key="12">
    <source>
        <dbReference type="WBParaSite" id="TCLT_0000433601-mRNA-1"/>
    </source>
</evidence>
<dbReference type="Gene3D" id="3.40.50.300">
    <property type="entry name" value="P-loop containing nucleotide triphosphate hydrolases"/>
    <property type="match status" value="2"/>
</dbReference>
<keyword evidence="5 7" id="KW-0694">RNA-binding</keyword>
<feature type="domain" description="Helicase C-terminal" evidence="9">
    <location>
        <begin position="342"/>
        <end position="495"/>
    </location>
</feature>
<evidence type="ECO:0000259" key="8">
    <source>
        <dbReference type="PROSITE" id="PS51192"/>
    </source>
</evidence>
<dbReference type="PROSITE" id="PS51192">
    <property type="entry name" value="HELICASE_ATP_BIND_1"/>
    <property type="match status" value="1"/>
</dbReference>
<dbReference type="Pfam" id="PF00270">
    <property type="entry name" value="DEAD"/>
    <property type="match status" value="1"/>
</dbReference>
<dbReference type="WBParaSite" id="TCLT_0000433601-mRNA-1">
    <property type="protein sequence ID" value="TCLT_0000433601-mRNA-1"/>
    <property type="gene ID" value="TCLT_0000433601"/>
</dbReference>
<organism evidence="12">
    <name type="scientific">Thelazia callipaeda</name>
    <name type="common">Oriental eyeworm</name>
    <name type="synonym">Parasitic nematode</name>
    <dbReference type="NCBI Taxonomy" id="103827"/>
    <lineage>
        <taxon>Eukaryota</taxon>
        <taxon>Metazoa</taxon>
        <taxon>Ecdysozoa</taxon>
        <taxon>Nematoda</taxon>
        <taxon>Chromadorea</taxon>
        <taxon>Rhabditida</taxon>
        <taxon>Spirurina</taxon>
        <taxon>Spiruromorpha</taxon>
        <taxon>Thelazioidea</taxon>
        <taxon>Thelaziidae</taxon>
        <taxon>Thelazia</taxon>
    </lineage>
</organism>
<comment type="catalytic activity">
    <reaction evidence="7">
        <text>ATP + H2O = ADP + phosphate + H(+)</text>
        <dbReference type="Rhea" id="RHEA:13065"/>
        <dbReference type="ChEBI" id="CHEBI:15377"/>
        <dbReference type="ChEBI" id="CHEBI:15378"/>
        <dbReference type="ChEBI" id="CHEBI:30616"/>
        <dbReference type="ChEBI" id="CHEBI:43474"/>
        <dbReference type="ChEBI" id="CHEBI:456216"/>
        <dbReference type="EC" id="3.6.4.13"/>
    </reaction>
</comment>
<dbReference type="SMART" id="SM00490">
    <property type="entry name" value="HELICc"/>
    <property type="match status" value="1"/>
</dbReference>
<evidence type="ECO:0000256" key="3">
    <source>
        <dbReference type="ARBA" id="ARBA00022806"/>
    </source>
</evidence>
<dbReference type="GO" id="GO:0003724">
    <property type="term" value="F:RNA helicase activity"/>
    <property type="evidence" value="ECO:0007669"/>
    <property type="project" value="UniProtKB-EC"/>
</dbReference>
<evidence type="ECO:0000256" key="1">
    <source>
        <dbReference type="ARBA" id="ARBA00022741"/>
    </source>
</evidence>
<dbReference type="STRING" id="103827.A0A0N5CVJ8"/>
<gene>
    <name evidence="10" type="ORF">TCLT_LOCUS4325</name>
</gene>
<sequence>MGIDDEEEPGTSIIDKAVVRDRDCRENMYKVLGHDIFLDVKKVHVVPKWISGGETFASELRSEGCADLNVIKSLHPLLLDRIKEHLKQWYPVQHATLPYLVAATNACSILPPRDLVISAPTGSGKTLCYVIPILNALRTISAMDHSIFALIIAPVQNLVEQIEKACALLFSYIGAIMTMEFKKYNVFNVPIVSLCGNHDINAERYQLKNAKIAIATPGRLMEHITNMDFHVNFAYLRYLVVDEADRMSHIARIEWLSDLEAVARYDQTCATVDDLYNGNFLQKILVSATLSLDIEDLREWGLRHPRLFKAAKGDIVVTGESAANDVIVPSSLKIEYIMCDNKLKPLATYERIERRKSWKRVLIFVNSKMASFRLSLVLKMLSGNRYQVEEFSSNLFGNRRKKILARFRKGTTRVLISSDVMSRGIDVEDIDVVINYDKPLNARLFVHRVGRTARCGKKGIAISIITPKEVMVFIDALQISNCCQINVSLPFVTLKFFCELGIKYCTHIFQKKDFQKILQEVCFTGEVKEKKFDGVKHAETEELYRKALLNLKETLQSAQKVFL</sequence>
<evidence type="ECO:0000313" key="11">
    <source>
        <dbReference type="Proteomes" id="UP000276776"/>
    </source>
</evidence>
<protein>
    <recommendedName>
        <fullName evidence="7">ATP-dependent RNA helicase</fullName>
        <ecNumber evidence="7">3.6.4.13</ecNumber>
    </recommendedName>
</protein>
<dbReference type="EMBL" id="UYYF01004284">
    <property type="protein sequence ID" value="VDN01418.1"/>
    <property type="molecule type" value="Genomic_DNA"/>
</dbReference>
<dbReference type="Pfam" id="PF00271">
    <property type="entry name" value="Helicase_C"/>
    <property type="match status" value="1"/>
</dbReference>
<name>A0A0N5CVJ8_THECL</name>
<evidence type="ECO:0000256" key="2">
    <source>
        <dbReference type="ARBA" id="ARBA00022801"/>
    </source>
</evidence>
<proteinExistence type="inferred from homology"/>
<evidence type="ECO:0000256" key="5">
    <source>
        <dbReference type="ARBA" id="ARBA00022884"/>
    </source>
</evidence>
<dbReference type="SMART" id="SM00487">
    <property type="entry name" value="DEXDc"/>
    <property type="match status" value="1"/>
</dbReference>
<reference evidence="12" key="1">
    <citation type="submission" date="2017-02" db="UniProtKB">
        <authorList>
            <consortium name="WormBaseParasite"/>
        </authorList>
    </citation>
    <scope>IDENTIFICATION</scope>
</reference>
<keyword evidence="3 6" id="KW-0347">Helicase</keyword>
<evidence type="ECO:0000256" key="7">
    <source>
        <dbReference type="RuleBase" id="RU365068"/>
    </source>
</evidence>
<keyword evidence="2 6" id="KW-0378">Hydrolase</keyword>
<dbReference type="GO" id="GO:0003723">
    <property type="term" value="F:RNA binding"/>
    <property type="evidence" value="ECO:0007669"/>
    <property type="project" value="UniProtKB-UniRule"/>
</dbReference>
<dbReference type="CDD" id="cd18787">
    <property type="entry name" value="SF2_C_DEAD"/>
    <property type="match status" value="1"/>
</dbReference>
<evidence type="ECO:0000256" key="4">
    <source>
        <dbReference type="ARBA" id="ARBA00022840"/>
    </source>
</evidence>
<dbReference type="EC" id="3.6.4.13" evidence="7"/>
<feature type="domain" description="Helicase ATP-binding" evidence="8">
    <location>
        <begin position="106"/>
        <end position="308"/>
    </location>
</feature>
<dbReference type="PROSITE" id="PS51194">
    <property type="entry name" value="HELICASE_CTER"/>
    <property type="match status" value="1"/>
</dbReference>
<dbReference type="GO" id="GO:0005524">
    <property type="term" value="F:ATP binding"/>
    <property type="evidence" value="ECO:0007669"/>
    <property type="project" value="UniProtKB-UniRule"/>
</dbReference>
<dbReference type="InterPro" id="IPR014001">
    <property type="entry name" value="Helicase_ATP-bd"/>
</dbReference>
<comment type="function">
    <text evidence="7">RNA helicase.</text>
</comment>
<dbReference type="InterPro" id="IPR011545">
    <property type="entry name" value="DEAD/DEAH_box_helicase_dom"/>
</dbReference>
<keyword evidence="11" id="KW-1185">Reference proteome</keyword>
<comment type="similarity">
    <text evidence="6">Belongs to the DEAD box helicase family.</text>
</comment>
<dbReference type="SUPFAM" id="SSF52540">
    <property type="entry name" value="P-loop containing nucleoside triphosphate hydrolases"/>
    <property type="match status" value="1"/>
</dbReference>
<reference evidence="10 11" key="2">
    <citation type="submission" date="2018-11" db="EMBL/GenBank/DDBJ databases">
        <authorList>
            <consortium name="Pathogen Informatics"/>
        </authorList>
    </citation>
    <scope>NUCLEOTIDE SEQUENCE [LARGE SCALE GENOMIC DNA]</scope>
</reference>
<dbReference type="GO" id="GO:0043186">
    <property type="term" value="C:P granule"/>
    <property type="evidence" value="ECO:0007669"/>
    <property type="project" value="UniProtKB-ARBA"/>
</dbReference>
<dbReference type="OMA" id="TWFPVQY"/>
<comment type="domain">
    <text evidence="7">The Q motif is unique to and characteristic of the DEAD box family of RNA helicases and controls ATP binding and hydrolysis.</text>
</comment>
<dbReference type="AlphaFoldDB" id="A0A0N5CVJ8"/>
<dbReference type="PROSITE" id="PS00039">
    <property type="entry name" value="DEAD_ATP_HELICASE"/>
    <property type="match status" value="1"/>
</dbReference>